<sequence>MSGFTKSGMCCGYGMDGQGVKGYDCVMIPGAEKMTDPPSQQPFNIRFVSDAFEMEAETPIPGKGFRLTYIQT</sequence>
<dbReference type="Proteomes" id="UP000318571">
    <property type="component" value="Chromosome 12"/>
</dbReference>
<organism evidence="1 2">
    <name type="scientific">Tigriopus californicus</name>
    <name type="common">Marine copepod</name>
    <dbReference type="NCBI Taxonomy" id="6832"/>
    <lineage>
        <taxon>Eukaryota</taxon>
        <taxon>Metazoa</taxon>
        <taxon>Ecdysozoa</taxon>
        <taxon>Arthropoda</taxon>
        <taxon>Crustacea</taxon>
        <taxon>Multicrustacea</taxon>
        <taxon>Hexanauplia</taxon>
        <taxon>Copepoda</taxon>
        <taxon>Harpacticoida</taxon>
        <taxon>Harpacticidae</taxon>
        <taxon>Tigriopus</taxon>
    </lineage>
</organism>
<gene>
    <name evidence="1" type="ORF">TCAL_11745</name>
</gene>
<reference evidence="1 2" key="1">
    <citation type="journal article" date="2018" name="Nat. Ecol. Evol.">
        <title>Genomic signatures of mitonuclear coevolution across populations of Tigriopus californicus.</title>
        <authorList>
            <person name="Barreto F.S."/>
            <person name="Watson E.T."/>
            <person name="Lima T.G."/>
            <person name="Willett C.S."/>
            <person name="Edmands S."/>
            <person name="Li W."/>
            <person name="Burton R.S."/>
        </authorList>
    </citation>
    <scope>NUCLEOTIDE SEQUENCE [LARGE SCALE GENOMIC DNA]</scope>
    <source>
        <strain evidence="1 2">San Diego</strain>
    </source>
</reference>
<dbReference type="AlphaFoldDB" id="A0A553PRM2"/>
<comment type="caution">
    <text evidence="1">The sequence shown here is derived from an EMBL/GenBank/DDBJ whole genome shotgun (WGS) entry which is preliminary data.</text>
</comment>
<name>A0A553PRM2_TIGCA</name>
<protein>
    <submittedName>
        <fullName evidence="1">Uncharacterized protein</fullName>
    </submittedName>
</protein>
<feature type="non-terminal residue" evidence="1">
    <location>
        <position position="72"/>
    </location>
</feature>
<dbReference type="EMBL" id="VCGU01000001">
    <property type="protein sequence ID" value="TRY80320.1"/>
    <property type="molecule type" value="Genomic_DNA"/>
</dbReference>
<evidence type="ECO:0000313" key="2">
    <source>
        <dbReference type="Proteomes" id="UP000318571"/>
    </source>
</evidence>
<keyword evidence="2" id="KW-1185">Reference proteome</keyword>
<accession>A0A553PRM2</accession>
<evidence type="ECO:0000313" key="1">
    <source>
        <dbReference type="EMBL" id="TRY80320.1"/>
    </source>
</evidence>
<proteinExistence type="predicted"/>